<comment type="similarity">
    <text evidence="2 7">Belongs to the aspartate/ornithine carbamoyltransferase superfamily. ATCase family.</text>
</comment>
<dbReference type="STRING" id="2162.BRM9_0002"/>
<feature type="binding site" evidence="7">
    <location>
        <position position="168"/>
    </location>
    <ligand>
        <name>L-aspartate</name>
        <dbReference type="ChEBI" id="CHEBI:29991"/>
    </ligand>
</feature>
<organism evidence="10 13">
    <name type="scientific">Methanobacterium formicicum</name>
    <dbReference type="NCBI Taxonomy" id="2162"/>
    <lineage>
        <taxon>Archaea</taxon>
        <taxon>Methanobacteriati</taxon>
        <taxon>Methanobacteriota</taxon>
        <taxon>Methanomada group</taxon>
        <taxon>Methanobacteria</taxon>
        <taxon>Methanobacteriales</taxon>
        <taxon>Methanobacteriaceae</taxon>
        <taxon>Methanobacterium</taxon>
    </lineage>
</organism>
<comment type="subunit">
    <text evidence="7">Heterooligomer of catalytic and regulatory chains.</text>
</comment>
<dbReference type="AlphaFoldDB" id="A0A089Z7M8"/>
<gene>
    <name evidence="7 10" type="primary">pyrB</name>
    <name evidence="10" type="ORF">BRM9_0002</name>
    <name evidence="12" type="ORF">ISP06_05875</name>
    <name evidence="11" type="ORF">MB9_2427</name>
</gene>
<dbReference type="HAMAP" id="MF_00001">
    <property type="entry name" value="Asp_carb_tr"/>
    <property type="match status" value="1"/>
</dbReference>
<feature type="binding site" evidence="7">
    <location>
        <position position="86"/>
    </location>
    <ligand>
        <name>L-aspartate</name>
        <dbReference type="ChEBI" id="CHEBI:29991"/>
    </ligand>
</feature>
<feature type="binding site" evidence="7">
    <location>
        <position position="267"/>
    </location>
    <ligand>
        <name>carbamoyl phosphate</name>
        <dbReference type="ChEBI" id="CHEBI:58228"/>
    </ligand>
</feature>
<sequence length="304" mass="33805">MGFNLKNIISIKDFSKGDIEYILKLAEEMEPIARSQEKSSILSGSILGMLFYEASTRTRLSFETAMKRLGGSTVGFAEAGTSSAVKGENLTDTVRIVGEYTDAIVIRHNMEGTARYVSEMVDVPVINAGDGAGQHPTQTLLDLYTMKRLLGDIEELHVALIGDLKYGRTVHSLSYALAMFGARMSFVSPPELKMPKEVLHDLSAAGVNVQETEDIRDVLNYADVLYVTRIQKERFPDPQEYLKIKGAYTIDSQLLKGSEAIVMHPLPRVDEISHDVDNTPYGKYFQQAFYGVPVRMALLKSIIR</sequence>
<proteinExistence type="inferred from homology"/>
<dbReference type="NCBIfam" id="TIGR00670">
    <property type="entry name" value="asp_carb_tr"/>
    <property type="match status" value="1"/>
</dbReference>
<dbReference type="EMBL" id="LN734822">
    <property type="protein sequence ID" value="CEL26037.1"/>
    <property type="molecule type" value="Genomic_DNA"/>
</dbReference>
<dbReference type="PATRIC" id="fig|2162.10.peg.2500"/>
<evidence type="ECO:0000313" key="12">
    <source>
        <dbReference type="EMBL" id="MBF4474984.1"/>
    </source>
</evidence>
<reference evidence="11" key="2">
    <citation type="submission" date="2014-09" db="EMBL/GenBank/DDBJ databases">
        <authorList>
            <person name="Bishop-Lilly K.A."/>
            <person name="Broomall S.M."/>
            <person name="Chain P.S."/>
            <person name="Chertkov O."/>
            <person name="Coyne S.R."/>
            <person name="Daligault H.E."/>
            <person name="Davenport K.W."/>
            <person name="Erkkila T."/>
            <person name="Frey K.G."/>
            <person name="Gibbons H.S."/>
            <person name="Gu W."/>
            <person name="Jaissle J."/>
            <person name="Johnson S.L."/>
            <person name="Koroleva G.I."/>
            <person name="Ladner J.T."/>
            <person name="Lo C.-C."/>
            <person name="Minogue T.D."/>
            <person name="Munk C."/>
            <person name="Palacios G.F."/>
            <person name="Redden C.L."/>
            <person name="Rosenzweig C.N."/>
            <person name="Scholz M.B."/>
            <person name="Teshima H."/>
            <person name="Xu Y."/>
        </authorList>
    </citation>
    <scope>NUCLEOTIDE SEQUENCE</scope>
    <source>
        <strain evidence="11">Mb9</strain>
    </source>
</reference>
<dbReference type="InterPro" id="IPR006130">
    <property type="entry name" value="Asp/Orn_carbamoylTrfase"/>
</dbReference>
<dbReference type="KEGG" id="mfc:BRM9_0002"/>
<feature type="binding site" evidence="7">
    <location>
        <position position="58"/>
    </location>
    <ligand>
        <name>carbamoyl phosphate</name>
        <dbReference type="ChEBI" id="CHEBI:58228"/>
    </ligand>
</feature>
<dbReference type="UniPathway" id="UPA00070">
    <property type="reaction ID" value="UER00116"/>
</dbReference>
<dbReference type="InterPro" id="IPR006131">
    <property type="entry name" value="Asp_carbamoyltransf_Asp/Orn-bd"/>
</dbReference>
<dbReference type="GO" id="GO:0006520">
    <property type="term" value="P:amino acid metabolic process"/>
    <property type="evidence" value="ECO:0007669"/>
    <property type="project" value="InterPro"/>
</dbReference>
<dbReference type="EMBL" id="CP006933">
    <property type="protein sequence ID" value="AIS30836.1"/>
    <property type="molecule type" value="Genomic_DNA"/>
</dbReference>
<protein>
    <recommendedName>
        <fullName evidence="7">Aspartate carbamoyltransferase</fullName>
        <ecNumber evidence="7">2.1.3.2</ecNumber>
    </recommendedName>
    <alternativeName>
        <fullName evidence="7">Aspartate transcarbamylase</fullName>
        <shortName evidence="7">ATCase</shortName>
    </alternativeName>
</protein>
<dbReference type="Proteomes" id="UP000029661">
    <property type="component" value="Chromosome"/>
</dbReference>
<dbReference type="Proteomes" id="UP000606900">
    <property type="component" value="Unassembled WGS sequence"/>
</dbReference>
<feature type="binding site" evidence="7">
    <location>
        <position position="57"/>
    </location>
    <ligand>
        <name>carbamoyl phosphate</name>
        <dbReference type="ChEBI" id="CHEBI:58228"/>
    </ligand>
</feature>
<feature type="binding site" evidence="7">
    <location>
        <position position="138"/>
    </location>
    <ligand>
        <name>carbamoyl phosphate</name>
        <dbReference type="ChEBI" id="CHEBI:58228"/>
    </ligand>
</feature>
<dbReference type="GO" id="GO:0006207">
    <property type="term" value="P:'de novo' pyrimidine nucleobase biosynthetic process"/>
    <property type="evidence" value="ECO:0007669"/>
    <property type="project" value="InterPro"/>
</dbReference>
<dbReference type="InterPro" id="IPR002082">
    <property type="entry name" value="Asp_carbamoyltransf"/>
</dbReference>
<dbReference type="Pfam" id="PF00185">
    <property type="entry name" value="OTCace"/>
    <property type="match status" value="1"/>
</dbReference>
<feature type="binding site" evidence="7">
    <location>
        <position position="107"/>
    </location>
    <ligand>
        <name>carbamoyl phosphate</name>
        <dbReference type="ChEBI" id="CHEBI:58228"/>
    </ligand>
</feature>
<dbReference type="OrthoDB" id="7792at2157"/>
<evidence type="ECO:0000313" key="11">
    <source>
        <dbReference type="EMBL" id="CEL26037.1"/>
    </source>
</evidence>
<feature type="binding site" evidence="7">
    <location>
        <position position="266"/>
    </location>
    <ligand>
        <name>carbamoyl phosphate</name>
        <dbReference type="ChEBI" id="CHEBI:58228"/>
    </ligand>
</feature>
<keyword evidence="14" id="KW-1185">Reference proteome</keyword>
<dbReference type="SUPFAM" id="SSF53671">
    <property type="entry name" value="Aspartate/ornithine carbamoyltransferase"/>
    <property type="match status" value="1"/>
</dbReference>
<dbReference type="EMBL" id="JADIIL010000019">
    <property type="protein sequence ID" value="MBF4474984.1"/>
    <property type="molecule type" value="Genomic_DNA"/>
</dbReference>
<evidence type="ECO:0000313" key="10">
    <source>
        <dbReference type="EMBL" id="AIS30836.1"/>
    </source>
</evidence>
<dbReference type="InterPro" id="IPR036901">
    <property type="entry name" value="Asp/Orn_carbamoylTrfase_sf"/>
</dbReference>
<dbReference type="PROSITE" id="PS00097">
    <property type="entry name" value="CARBAMOYLTRANSFERASE"/>
    <property type="match status" value="1"/>
</dbReference>
<evidence type="ECO:0000256" key="7">
    <source>
        <dbReference type="HAMAP-Rule" id="MF_00001"/>
    </source>
</evidence>
<evidence type="ECO:0000259" key="8">
    <source>
        <dbReference type="Pfam" id="PF00185"/>
    </source>
</evidence>
<reference evidence="10" key="1">
    <citation type="submission" date="2013-12" db="EMBL/GenBank/DDBJ databases">
        <title>The complete genome sequence of Methanobacterium sp. BRM9.</title>
        <authorList>
            <consortium name="Pastoral Greenhouse Gas Research Consortium"/>
            <person name="Kelly W.J."/>
            <person name="Leahy S.C."/>
            <person name="Perry R."/>
            <person name="Li D."/>
            <person name="Altermann E."/>
            <person name="Lambie S.C."/>
            <person name="Attwood G.T."/>
        </authorList>
    </citation>
    <scope>NUCLEOTIDE SEQUENCE [LARGE SCALE GENOMIC DNA]</scope>
    <source>
        <strain evidence="10">BRM9</strain>
    </source>
</reference>
<dbReference type="Pfam" id="PF02729">
    <property type="entry name" value="OTCace_N"/>
    <property type="match status" value="1"/>
</dbReference>
<evidence type="ECO:0000313" key="14">
    <source>
        <dbReference type="Proteomes" id="UP000062768"/>
    </source>
</evidence>
<reference evidence="12" key="3">
    <citation type="submission" date="2020-10" db="EMBL/GenBank/DDBJ databases">
        <title>Dehalococcoides mccartyi of a TCE/Cr reducing biochatode.</title>
        <authorList>
            <person name="Matturro B."/>
        </authorList>
    </citation>
    <scope>NUCLEOTIDE SEQUENCE</scope>
    <source>
        <strain evidence="12">Bin2</strain>
    </source>
</reference>
<evidence type="ECO:0000256" key="5">
    <source>
        <dbReference type="ARBA" id="ARBA00043884"/>
    </source>
</evidence>
<evidence type="ECO:0000313" key="13">
    <source>
        <dbReference type="Proteomes" id="UP000029661"/>
    </source>
</evidence>
<dbReference type="EC" id="2.1.3.2" evidence="7"/>
<dbReference type="FunFam" id="3.40.50.1370:FF:000001">
    <property type="entry name" value="Aspartate carbamoyltransferase"/>
    <property type="match status" value="1"/>
</dbReference>
<dbReference type="InterPro" id="IPR006132">
    <property type="entry name" value="Asp/Orn_carbamoyltranf_P-bd"/>
</dbReference>
<feature type="binding site" evidence="7">
    <location>
        <position position="135"/>
    </location>
    <ligand>
        <name>carbamoyl phosphate</name>
        <dbReference type="ChEBI" id="CHEBI:58228"/>
    </ligand>
</feature>
<keyword evidence="3 7" id="KW-0808">Transferase</keyword>
<evidence type="ECO:0000256" key="3">
    <source>
        <dbReference type="ARBA" id="ARBA00022679"/>
    </source>
</evidence>
<feature type="domain" description="Aspartate/ornithine carbamoyltransferase carbamoyl-P binding" evidence="9">
    <location>
        <begin position="6"/>
        <end position="147"/>
    </location>
</feature>
<dbReference type="PRINTS" id="PR00101">
    <property type="entry name" value="ATCASE"/>
</dbReference>
<dbReference type="GO" id="GO:0016597">
    <property type="term" value="F:amino acid binding"/>
    <property type="evidence" value="ECO:0007669"/>
    <property type="project" value="InterPro"/>
</dbReference>
<comment type="function">
    <text evidence="5 7">Catalyzes the condensation of carbamoyl phosphate and aspartate to form carbamoyl aspartate and inorganic phosphate, the committed step in the de novo pyrimidine nucleotide biosynthesis pathway.</text>
</comment>
<evidence type="ECO:0000256" key="6">
    <source>
        <dbReference type="ARBA" id="ARBA00048859"/>
    </source>
</evidence>
<feature type="domain" description="Aspartate/ornithine carbamoyltransferase Asp/Orn-binding" evidence="8">
    <location>
        <begin position="155"/>
        <end position="301"/>
    </location>
</feature>
<feature type="binding site" evidence="7">
    <location>
        <position position="229"/>
    </location>
    <ligand>
        <name>L-aspartate</name>
        <dbReference type="ChEBI" id="CHEBI:29991"/>
    </ligand>
</feature>
<dbReference type="FunFam" id="3.40.50.1370:FF:000002">
    <property type="entry name" value="Aspartate carbamoyltransferase 2"/>
    <property type="match status" value="1"/>
</dbReference>
<dbReference type="PANTHER" id="PTHR45753">
    <property type="entry name" value="ORNITHINE CARBAMOYLTRANSFERASE, MITOCHONDRIAL"/>
    <property type="match status" value="1"/>
</dbReference>
<dbReference type="NCBIfam" id="NF002032">
    <property type="entry name" value="PRK00856.1"/>
    <property type="match status" value="1"/>
</dbReference>
<dbReference type="GO" id="GO:0004070">
    <property type="term" value="F:aspartate carbamoyltransferase activity"/>
    <property type="evidence" value="ECO:0007669"/>
    <property type="project" value="UniProtKB-UniRule"/>
</dbReference>
<evidence type="ECO:0000256" key="1">
    <source>
        <dbReference type="ARBA" id="ARBA00004852"/>
    </source>
</evidence>
<keyword evidence="4 7" id="KW-0665">Pyrimidine biosynthesis</keyword>
<dbReference type="GeneID" id="26740653"/>
<comment type="catalytic activity">
    <reaction evidence="6 7">
        <text>carbamoyl phosphate + L-aspartate = N-carbamoyl-L-aspartate + phosphate + H(+)</text>
        <dbReference type="Rhea" id="RHEA:20013"/>
        <dbReference type="ChEBI" id="CHEBI:15378"/>
        <dbReference type="ChEBI" id="CHEBI:29991"/>
        <dbReference type="ChEBI" id="CHEBI:32814"/>
        <dbReference type="ChEBI" id="CHEBI:43474"/>
        <dbReference type="ChEBI" id="CHEBI:58228"/>
        <dbReference type="EC" id="2.1.3.2"/>
    </reaction>
</comment>
<dbReference type="GO" id="GO:0044205">
    <property type="term" value="P:'de novo' UMP biosynthetic process"/>
    <property type="evidence" value="ECO:0007669"/>
    <property type="project" value="UniProtKB-UniRule"/>
</dbReference>
<name>A0A089Z7M8_METFO</name>
<evidence type="ECO:0000256" key="4">
    <source>
        <dbReference type="ARBA" id="ARBA00022975"/>
    </source>
</evidence>
<dbReference type="Proteomes" id="UP000062768">
    <property type="component" value="Chromosome I"/>
</dbReference>
<evidence type="ECO:0000256" key="2">
    <source>
        <dbReference type="ARBA" id="ARBA00008896"/>
    </source>
</evidence>
<dbReference type="PRINTS" id="PR00100">
    <property type="entry name" value="AOTCASE"/>
</dbReference>
<dbReference type="RefSeq" id="WP_048084310.1">
    <property type="nucleotide sequence ID" value="NZ_CP006933.1"/>
</dbReference>
<dbReference type="PANTHER" id="PTHR45753:SF6">
    <property type="entry name" value="ASPARTATE CARBAMOYLTRANSFERASE"/>
    <property type="match status" value="1"/>
</dbReference>
<accession>A0A089Z7M8</accession>
<evidence type="ECO:0000259" key="9">
    <source>
        <dbReference type="Pfam" id="PF02729"/>
    </source>
</evidence>
<dbReference type="Gene3D" id="3.40.50.1370">
    <property type="entry name" value="Aspartate/ornithine carbamoyltransferase"/>
    <property type="match status" value="2"/>
</dbReference>
<comment type="pathway">
    <text evidence="1 7">Pyrimidine metabolism; UMP biosynthesis via de novo pathway; (S)-dihydroorotate from bicarbonate: step 2/3.</text>
</comment>